<gene>
    <name evidence="2" type="ORF">RGQ15_11705</name>
</gene>
<accession>A0ABU2HT54</accession>
<name>A0ABU2HT54_9RHOB</name>
<dbReference type="InterPro" id="IPR006204">
    <property type="entry name" value="GHMP_kinase_N_dom"/>
</dbReference>
<evidence type="ECO:0000313" key="3">
    <source>
        <dbReference type="Proteomes" id="UP001269144"/>
    </source>
</evidence>
<evidence type="ECO:0000313" key="2">
    <source>
        <dbReference type="EMBL" id="MDS9468232.1"/>
    </source>
</evidence>
<proteinExistence type="predicted"/>
<dbReference type="Pfam" id="PF00288">
    <property type="entry name" value="GHMP_kinases_N"/>
    <property type="match status" value="1"/>
</dbReference>
<sequence length="267" mass="27768">MARVSGHFGEWIQGRLGPEGQLALVTLVCKDLAVEAELVGAGELAVLQEPHVLDPKQIASHFSALDLLPAKFRLRAGMPPGGGAGASTAALVALALAGERDGRSFDPAELAKACLAVEGATDPLMFPAPDRVLWAPREAVLLETLPPPPEAEILGGFWGAPQRTDPRDLEFPDVSDLVAQWRAGPDLAEAARLASQSAERCAALRGPAHDPTAELAARLGALGHVRAHTGSARGLIFATGTVPRCAAETLARSGMTGVIRFVTGGHD</sequence>
<organism evidence="2 3">
    <name type="scientific">Paracoccus aurantius</name>
    <dbReference type="NCBI Taxonomy" id="3073814"/>
    <lineage>
        <taxon>Bacteria</taxon>
        <taxon>Pseudomonadati</taxon>
        <taxon>Pseudomonadota</taxon>
        <taxon>Alphaproteobacteria</taxon>
        <taxon>Rhodobacterales</taxon>
        <taxon>Paracoccaceae</taxon>
        <taxon>Paracoccus</taxon>
    </lineage>
</organism>
<keyword evidence="3" id="KW-1185">Reference proteome</keyword>
<protein>
    <submittedName>
        <fullName evidence="2">Propanediol utilization protein</fullName>
    </submittedName>
</protein>
<dbReference type="RefSeq" id="WP_311160405.1">
    <property type="nucleotide sequence ID" value="NZ_JAVQLW010000001.1"/>
</dbReference>
<evidence type="ECO:0000259" key="1">
    <source>
        <dbReference type="Pfam" id="PF00288"/>
    </source>
</evidence>
<dbReference type="EMBL" id="JAVQLW010000001">
    <property type="protein sequence ID" value="MDS9468232.1"/>
    <property type="molecule type" value="Genomic_DNA"/>
</dbReference>
<reference evidence="3" key="1">
    <citation type="submission" date="2023-07" db="EMBL/GenBank/DDBJ databases">
        <title>Paracoccus sp. MBLB3053 whole genome sequence.</title>
        <authorList>
            <person name="Hwang C.Y."/>
            <person name="Cho E.-S."/>
            <person name="Seo M.-J."/>
        </authorList>
    </citation>
    <scope>NUCLEOTIDE SEQUENCE [LARGE SCALE GENOMIC DNA]</scope>
    <source>
        <strain evidence="3">MBLB3053</strain>
    </source>
</reference>
<dbReference type="Proteomes" id="UP001269144">
    <property type="component" value="Unassembled WGS sequence"/>
</dbReference>
<comment type="caution">
    <text evidence="2">The sequence shown here is derived from an EMBL/GenBank/DDBJ whole genome shotgun (WGS) entry which is preliminary data.</text>
</comment>
<feature type="domain" description="GHMP kinase N-terminal" evidence="1">
    <location>
        <begin position="65"/>
        <end position="119"/>
    </location>
</feature>